<proteinExistence type="predicted"/>
<evidence type="ECO:0000313" key="2">
    <source>
        <dbReference type="Proteomes" id="UP000708208"/>
    </source>
</evidence>
<protein>
    <submittedName>
        <fullName evidence="1">Uncharacterized protein</fullName>
    </submittedName>
</protein>
<dbReference type="OrthoDB" id="6630302at2759"/>
<organism evidence="1 2">
    <name type="scientific">Allacma fusca</name>
    <dbReference type="NCBI Taxonomy" id="39272"/>
    <lineage>
        <taxon>Eukaryota</taxon>
        <taxon>Metazoa</taxon>
        <taxon>Ecdysozoa</taxon>
        <taxon>Arthropoda</taxon>
        <taxon>Hexapoda</taxon>
        <taxon>Collembola</taxon>
        <taxon>Symphypleona</taxon>
        <taxon>Sminthuridae</taxon>
        <taxon>Allacma</taxon>
    </lineage>
</organism>
<gene>
    <name evidence="1" type="ORF">AFUS01_LOCUS15627</name>
</gene>
<comment type="caution">
    <text evidence="1">The sequence shown here is derived from an EMBL/GenBank/DDBJ whole genome shotgun (WGS) entry which is preliminary data.</text>
</comment>
<keyword evidence="2" id="KW-1185">Reference proteome</keyword>
<sequence>MNEKRKSSGIAITAVLQLLALLQILLCFCSLGITLRVICINSYYKRNFLMQDSSDGSYVTKKEIAGQEYEAKTDRLLCWLGYQKRQYFTRQLKTTAQSVNRHPVRPQLEPRLYTRLIPARAPAVQIPLQQHCNSLVFPKPYAIADPRSILAPHGLPPLIPFRAPLIMSLVPFPKCRPRSLGPPSIDNSSIKRRKVVSYCVNSLQDKRTGNALLQMSDDKSHEVITEEEVEKTYTGLDREIAEKFISNTMNSH</sequence>
<dbReference type="Proteomes" id="UP000708208">
    <property type="component" value="Unassembled WGS sequence"/>
</dbReference>
<reference evidence="1" key="1">
    <citation type="submission" date="2021-06" db="EMBL/GenBank/DDBJ databases">
        <authorList>
            <person name="Hodson N. C."/>
            <person name="Mongue J. A."/>
            <person name="Jaron S. K."/>
        </authorList>
    </citation>
    <scope>NUCLEOTIDE SEQUENCE</scope>
</reference>
<dbReference type="EMBL" id="CAJVCH010139293">
    <property type="protein sequence ID" value="CAG7726736.1"/>
    <property type="molecule type" value="Genomic_DNA"/>
</dbReference>
<evidence type="ECO:0000313" key="1">
    <source>
        <dbReference type="EMBL" id="CAG7726736.1"/>
    </source>
</evidence>
<dbReference type="AlphaFoldDB" id="A0A8J2K2V4"/>
<name>A0A8J2K2V4_9HEXA</name>
<accession>A0A8J2K2V4</accession>